<dbReference type="EMBL" id="CP026952">
    <property type="protein sequence ID" value="AWB93909.1"/>
    <property type="molecule type" value="Genomic_DNA"/>
</dbReference>
<evidence type="ECO:0000256" key="2">
    <source>
        <dbReference type="SAM" id="SignalP"/>
    </source>
</evidence>
<feature type="signal peptide" evidence="2">
    <location>
        <begin position="1"/>
        <end position="28"/>
    </location>
</feature>
<dbReference type="Gene3D" id="2.60.40.1120">
    <property type="entry name" value="Carboxypeptidase-like, regulatory domain"/>
    <property type="match status" value="1"/>
</dbReference>
<name>A0A2S0WRE0_9ACTN</name>
<dbReference type="InterPro" id="IPR013784">
    <property type="entry name" value="Carb-bd-like_fold"/>
</dbReference>
<feature type="compositionally biased region" description="Low complexity" evidence="1">
    <location>
        <begin position="272"/>
        <end position="287"/>
    </location>
</feature>
<accession>A0A2S0WRE0</accession>
<dbReference type="AlphaFoldDB" id="A0A2S0WRE0"/>
<keyword evidence="4" id="KW-1185">Reference proteome</keyword>
<feature type="region of interest" description="Disordered" evidence="1">
    <location>
        <begin position="244"/>
        <end position="291"/>
    </location>
</feature>
<dbReference type="SUPFAM" id="SSF49452">
    <property type="entry name" value="Starch-binding domain-like"/>
    <property type="match status" value="1"/>
</dbReference>
<dbReference type="RefSeq" id="WP_108580621.1">
    <property type="nucleotide sequence ID" value="NZ_CP026952.1"/>
</dbReference>
<dbReference type="KEGG" id="aez:C3E78_17760"/>
<evidence type="ECO:0000256" key="1">
    <source>
        <dbReference type="SAM" id="MobiDB-lite"/>
    </source>
</evidence>
<gene>
    <name evidence="3" type="ORF">C3E78_17760</name>
</gene>
<dbReference type="Proteomes" id="UP000244384">
    <property type="component" value="Chromosome"/>
</dbReference>
<feature type="chain" id="PRO_5043366142" evidence="2">
    <location>
        <begin position="29"/>
        <end position="430"/>
    </location>
</feature>
<proteinExistence type="predicted"/>
<sequence length="430" mass="45726">MKRLARTSAFLTVLVALLTLGLVAPGSAASSTGAVKGVMTLDGKPVKGLRVELHLTGDDGFENKTLDVDTTNSKGAYSFRFATDDPEYTWHTIIIKDPSGRIVNTSRRFKDRPGRTVTRNATLKRAGSITGSVRRGDGLPTGRLRVNVFGPFDKLDPDRDLPLSYPESVKAATDGTFTLKGLPAGTFYLGFVDESRTYFPQCYDNIPGTNYERDCDGTNGPAGSGGTTIRVTAGQRVSLEPQVMSTKGRRVSGTVTDTSGRPVHHADVTAYGDGTNTTSGDGSSSTGAFTIGPLRDGRYRLRVDAPSPWASQWFDRRDTRTSATAIDIASGDVSGIRVKLKSRARISAKLTPRTGALKIAVDVTRSATGSKPSGQATIRWGTVSKTVTLVKGKGAVKLSGLPKGKRRITISYTGTSSTAAATKVFHGTVR</sequence>
<dbReference type="OrthoDB" id="3746238at2"/>
<organism evidence="3 4">
    <name type="scientific">Aeromicrobium chenweiae</name>
    <dbReference type="NCBI Taxonomy" id="2079793"/>
    <lineage>
        <taxon>Bacteria</taxon>
        <taxon>Bacillati</taxon>
        <taxon>Actinomycetota</taxon>
        <taxon>Actinomycetes</taxon>
        <taxon>Propionibacteriales</taxon>
        <taxon>Nocardioidaceae</taxon>
        <taxon>Aeromicrobium</taxon>
    </lineage>
</organism>
<evidence type="ECO:0000313" key="4">
    <source>
        <dbReference type="Proteomes" id="UP000244384"/>
    </source>
</evidence>
<dbReference type="Pfam" id="PF13620">
    <property type="entry name" value="CarboxypepD_reg"/>
    <property type="match status" value="1"/>
</dbReference>
<dbReference type="GO" id="GO:0030246">
    <property type="term" value="F:carbohydrate binding"/>
    <property type="evidence" value="ECO:0007669"/>
    <property type="project" value="InterPro"/>
</dbReference>
<protein>
    <submittedName>
        <fullName evidence="3">Uncharacterized protein</fullName>
    </submittedName>
</protein>
<keyword evidence="2" id="KW-0732">Signal</keyword>
<accession>A0A5F2ES83</accession>
<evidence type="ECO:0000313" key="3">
    <source>
        <dbReference type="EMBL" id="AWB93909.1"/>
    </source>
</evidence>
<reference evidence="4" key="1">
    <citation type="submission" date="2018-01" db="EMBL/GenBank/DDBJ databases">
        <authorList>
            <person name="Li J."/>
        </authorList>
    </citation>
    <scope>NUCLEOTIDE SEQUENCE [LARGE SCALE GENOMIC DNA]</scope>
    <source>
        <strain evidence="4">592</strain>
    </source>
</reference>